<dbReference type="RefSeq" id="WP_079728379.1">
    <property type="nucleotide sequence ID" value="NZ_FUZP01000002.1"/>
</dbReference>
<gene>
    <name evidence="2" type="ORF">SAMN06309945_2349</name>
</gene>
<reference evidence="2 3" key="1">
    <citation type="submission" date="2017-02" db="EMBL/GenBank/DDBJ databases">
        <authorList>
            <person name="Peterson S.W."/>
        </authorList>
    </citation>
    <scope>NUCLEOTIDE SEQUENCE [LARGE SCALE GENOMIC DNA]</scope>
    <source>
        <strain evidence="2 3">VKM Ac-2059</strain>
    </source>
</reference>
<keyword evidence="1" id="KW-1133">Transmembrane helix</keyword>
<proteinExistence type="predicted"/>
<evidence type="ECO:0000313" key="2">
    <source>
        <dbReference type="EMBL" id="SKC64206.1"/>
    </source>
</evidence>
<dbReference type="OrthoDB" id="5079845at2"/>
<accession>A0A1T5KKD5</accession>
<name>A0A1T5KKD5_9MICO</name>
<evidence type="ECO:0000256" key="1">
    <source>
        <dbReference type="SAM" id="Phobius"/>
    </source>
</evidence>
<dbReference type="STRING" id="123320.SAMN06309945_2349"/>
<evidence type="ECO:0000313" key="3">
    <source>
        <dbReference type="Proteomes" id="UP000190857"/>
    </source>
</evidence>
<organism evidence="2 3">
    <name type="scientific">Okibacterium fritillariae</name>
    <dbReference type="NCBI Taxonomy" id="123320"/>
    <lineage>
        <taxon>Bacteria</taxon>
        <taxon>Bacillati</taxon>
        <taxon>Actinomycetota</taxon>
        <taxon>Actinomycetes</taxon>
        <taxon>Micrococcales</taxon>
        <taxon>Microbacteriaceae</taxon>
        <taxon>Okibacterium</taxon>
    </lineage>
</organism>
<dbReference type="EMBL" id="FUZP01000002">
    <property type="protein sequence ID" value="SKC64206.1"/>
    <property type="molecule type" value="Genomic_DNA"/>
</dbReference>
<protein>
    <submittedName>
        <fullName evidence="2">Uncharacterized protein YqfB, UPF0267 family</fullName>
    </submittedName>
</protein>
<dbReference type="Proteomes" id="UP000190857">
    <property type="component" value="Unassembled WGS sequence"/>
</dbReference>
<feature type="transmembrane region" description="Helical" evidence="1">
    <location>
        <begin position="15"/>
        <end position="37"/>
    </location>
</feature>
<keyword evidence="1" id="KW-0472">Membrane</keyword>
<keyword evidence="3" id="KW-1185">Reference proteome</keyword>
<sequence length="159" mass="18008">MPGGEYYPLADFSPWWAVIAVALVLLVAAWYAFVIWFPRWKHRPRGAAAIPEPAPWQRQQRISEHYLAEIDRVERDYADGRIDVRAAHVRLAEIVRRYTLEARGIPTLPMTLQELRQARLPELAEVVQGLYPSEFGAEASGSVRGSAQAARRAVTSAWN</sequence>
<dbReference type="AlphaFoldDB" id="A0A1T5KKD5"/>
<keyword evidence="1" id="KW-0812">Transmembrane</keyword>